<dbReference type="InterPro" id="IPR015590">
    <property type="entry name" value="Aldehyde_DH_dom"/>
</dbReference>
<evidence type="ECO:0000256" key="1">
    <source>
        <dbReference type="ARBA" id="ARBA00023002"/>
    </source>
</evidence>
<gene>
    <name evidence="3" type="ORF">GIV46_05660</name>
</gene>
<dbReference type="GO" id="GO:0004491">
    <property type="term" value="F:methylmalonate-semialdehyde dehydrogenase (acylating, NAD) activity"/>
    <property type="evidence" value="ECO:0007669"/>
    <property type="project" value="InterPro"/>
</dbReference>
<sequence length="137" mass="15368">MITTLEHYINDQRVSRDDRYQDVYNPATGEVTGRVALASRDTVGEAVAAAQAAFADWADTPPIRRARVLFQYLHLLRERKDELASIIVAEHGKVFTDAQGEVDRGIDILEFACGIPNLLKGEHSDQVSRGMDNWTLR</sequence>
<dbReference type="SUPFAM" id="SSF53720">
    <property type="entry name" value="ALDH-like"/>
    <property type="match status" value="1"/>
</dbReference>
<evidence type="ECO:0000313" key="3">
    <source>
        <dbReference type="EMBL" id="MCF5654501.1"/>
    </source>
</evidence>
<dbReference type="PANTHER" id="PTHR43866:SF4">
    <property type="entry name" value="MALONATE-SEMIALDEHYDE DEHYDROGENASE"/>
    <property type="match status" value="1"/>
</dbReference>
<keyword evidence="1" id="KW-0560">Oxidoreductase</keyword>
<dbReference type="GO" id="GO:0006574">
    <property type="term" value="P:L-valine catabolic process"/>
    <property type="evidence" value="ECO:0007669"/>
    <property type="project" value="TreeGrafter"/>
</dbReference>
<dbReference type="Gene3D" id="3.40.605.10">
    <property type="entry name" value="Aldehyde Dehydrogenase, Chain A, domain 1"/>
    <property type="match status" value="1"/>
</dbReference>
<evidence type="ECO:0000259" key="2">
    <source>
        <dbReference type="Pfam" id="PF00171"/>
    </source>
</evidence>
<accession>A0AAP2RZ46</accession>
<dbReference type="PANTHER" id="PTHR43866">
    <property type="entry name" value="MALONATE-SEMIALDEHYDE DEHYDROGENASE"/>
    <property type="match status" value="1"/>
</dbReference>
<organism evidence="3 4">
    <name type="scientific">Pseudomonas poae</name>
    <dbReference type="NCBI Taxonomy" id="200451"/>
    <lineage>
        <taxon>Bacteria</taxon>
        <taxon>Pseudomonadati</taxon>
        <taxon>Pseudomonadota</taxon>
        <taxon>Gammaproteobacteria</taxon>
        <taxon>Pseudomonadales</taxon>
        <taxon>Pseudomonadaceae</taxon>
        <taxon>Pseudomonas</taxon>
    </lineage>
</organism>
<feature type="domain" description="Aldehyde dehydrogenase" evidence="2">
    <location>
        <begin position="17"/>
        <end position="134"/>
    </location>
</feature>
<dbReference type="InterPro" id="IPR016161">
    <property type="entry name" value="Ald_DH/histidinol_DH"/>
</dbReference>
<dbReference type="GO" id="GO:0006210">
    <property type="term" value="P:thymine catabolic process"/>
    <property type="evidence" value="ECO:0007669"/>
    <property type="project" value="TreeGrafter"/>
</dbReference>
<reference evidence="3" key="1">
    <citation type="submission" date="2019-11" db="EMBL/GenBank/DDBJ databases">
        <title>Epiphytic Pseudomonas syringae from cherry orchards.</title>
        <authorList>
            <person name="Hulin M.T."/>
        </authorList>
    </citation>
    <scope>NUCLEOTIDE SEQUENCE</scope>
    <source>
        <strain evidence="3">PA-2-1F</strain>
    </source>
</reference>
<feature type="non-terminal residue" evidence="3">
    <location>
        <position position="137"/>
    </location>
</feature>
<evidence type="ECO:0000313" key="4">
    <source>
        <dbReference type="Proteomes" id="UP000814126"/>
    </source>
</evidence>
<dbReference type="EMBL" id="WJZX01000011">
    <property type="protein sequence ID" value="MCF5654501.1"/>
    <property type="molecule type" value="Genomic_DNA"/>
</dbReference>
<dbReference type="AlphaFoldDB" id="A0AAP2RZ46"/>
<dbReference type="Proteomes" id="UP000814126">
    <property type="component" value="Unassembled WGS sequence"/>
</dbReference>
<protein>
    <submittedName>
        <fullName evidence="3">Aldehyde dehydrogenase family protein</fullName>
    </submittedName>
</protein>
<dbReference type="InterPro" id="IPR016162">
    <property type="entry name" value="Ald_DH_N"/>
</dbReference>
<proteinExistence type="predicted"/>
<dbReference type="Pfam" id="PF00171">
    <property type="entry name" value="Aldedh"/>
    <property type="match status" value="1"/>
</dbReference>
<dbReference type="InterPro" id="IPR010061">
    <property type="entry name" value="MeMal-semiAld_DH"/>
</dbReference>
<comment type="caution">
    <text evidence="3">The sequence shown here is derived from an EMBL/GenBank/DDBJ whole genome shotgun (WGS) entry which is preliminary data.</text>
</comment>
<dbReference type="RefSeq" id="WP_236325159.1">
    <property type="nucleotide sequence ID" value="NZ_WJZX01000011.1"/>
</dbReference>
<name>A0AAP2RZ46_9PSED</name>